<dbReference type="InterPro" id="IPR036866">
    <property type="entry name" value="RibonucZ/Hydroxyglut_hydro"/>
</dbReference>
<dbReference type="SUPFAM" id="SSF56281">
    <property type="entry name" value="Metallo-hydrolase/oxidoreductase"/>
    <property type="match status" value="1"/>
</dbReference>
<dbReference type="Proteomes" id="UP000810292">
    <property type="component" value="Unassembled WGS sequence"/>
</dbReference>
<feature type="domain" description="Metallo-beta-lactamase" evidence="1">
    <location>
        <begin position="35"/>
        <end position="224"/>
    </location>
</feature>
<evidence type="ECO:0000313" key="2">
    <source>
        <dbReference type="EMBL" id="MBO8468854.1"/>
    </source>
</evidence>
<comment type="caution">
    <text evidence="2">The sequence shown here is derived from an EMBL/GenBank/DDBJ whole genome shotgun (WGS) entry which is preliminary data.</text>
</comment>
<dbReference type="Gene3D" id="3.60.15.10">
    <property type="entry name" value="Ribonuclease Z/Hydroxyacylglutathione hydrolase-like"/>
    <property type="match status" value="1"/>
</dbReference>
<protein>
    <submittedName>
        <fullName evidence="2">MBL fold metallo-hydrolase</fullName>
    </submittedName>
</protein>
<dbReference type="CDD" id="cd16279">
    <property type="entry name" value="metallo-hydrolase-like_MBL-fold"/>
    <property type="match status" value="1"/>
</dbReference>
<dbReference type="PANTHER" id="PTHR42663">
    <property type="entry name" value="HYDROLASE C777.06C-RELATED-RELATED"/>
    <property type="match status" value="1"/>
</dbReference>
<reference evidence="2" key="1">
    <citation type="submission" date="2020-10" db="EMBL/GenBank/DDBJ databases">
        <authorList>
            <person name="Gilroy R."/>
        </authorList>
    </citation>
    <scope>NUCLEOTIDE SEQUENCE</scope>
    <source>
        <strain evidence="2">14700</strain>
    </source>
</reference>
<dbReference type="InterPro" id="IPR001279">
    <property type="entry name" value="Metallo-B-lactamas"/>
</dbReference>
<dbReference type="AlphaFoldDB" id="A0A9D9IA70"/>
<dbReference type="SMART" id="SM00849">
    <property type="entry name" value="Lactamase_B"/>
    <property type="match status" value="1"/>
</dbReference>
<evidence type="ECO:0000313" key="3">
    <source>
        <dbReference type="Proteomes" id="UP000810292"/>
    </source>
</evidence>
<dbReference type="PANTHER" id="PTHR42663:SF6">
    <property type="entry name" value="HYDROLASE C777.06C-RELATED"/>
    <property type="match status" value="1"/>
</dbReference>
<dbReference type="Pfam" id="PF12706">
    <property type="entry name" value="Lactamase_B_2"/>
    <property type="match status" value="1"/>
</dbReference>
<gene>
    <name evidence="2" type="ORF">IAA72_03610</name>
</gene>
<name>A0A9D9IA70_9SPIO</name>
<dbReference type="EMBL" id="JADIMF010000057">
    <property type="protein sequence ID" value="MBO8468854.1"/>
    <property type="molecule type" value="Genomic_DNA"/>
</dbReference>
<evidence type="ECO:0000259" key="1">
    <source>
        <dbReference type="SMART" id="SM00849"/>
    </source>
</evidence>
<proteinExistence type="predicted"/>
<reference evidence="2" key="2">
    <citation type="journal article" date="2021" name="PeerJ">
        <title>Extensive microbial diversity within the chicken gut microbiome revealed by metagenomics and culture.</title>
        <authorList>
            <person name="Gilroy R."/>
            <person name="Ravi A."/>
            <person name="Getino M."/>
            <person name="Pursley I."/>
            <person name="Horton D.L."/>
            <person name="Alikhan N.F."/>
            <person name="Baker D."/>
            <person name="Gharbi K."/>
            <person name="Hall N."/>
            <person name="Watson M."/>
            <person name="Adriaenssens E.M."/>
            <person name="Foster-Nyarko E."/>
            <person name="Jarju S."/>
            <person name="Secka A."/>
            <person name="Antonio M."/>
            <person name="Oren A."/>
            <person name="Chaudhuri R.R."/>
            <person name="La Ragione R."/>
            <person name="Hildebrand F."/>
            <person name="Pallen M.J."/>
        </authorList>
    </citation>
    <scope>NUCLEOTIDE SEQUENCE</scope>
    <source>
        <strain evidence="2">14700</strain>
    </source>
</reference>
<accession>A0A9D9IA70</accession>
<sequence>MTRITFLGTGTSHGIPVIGCHCPVCTSSDSRDKRYRSSILIEKDGTSVVIDTGYEFRLQALRSGIEHLDGVLYTHSHSDHLMGLDDLRVFTGEEKLPVYSTEKVLSLISSVFPYAFRDMPYKGVPRLKPVAIAEHGSFSVGNLDFTLIPVMHGCMRIAGYRFGRCAYITDVSDMLFSENEAYLQGIDILIIGALRDKPHWSHFTFQQAYEAAEHIKAGHVYFTHINHATSYSDITRRFSPYAESAYDNLVLEVEDE</sequence>
<organism evidence="2 3">
    <name type="scientific">Candidatus Ornithospirochaeta stercoravium</name>
    <dbReference type="NCBI Taxonomy" id="2840897"/>
    <lineage>
        <taxon>Bacteria</taxon>
        <taxon>Pseudomonadati</taxon>
        <taxon>Spirochaetota</taxon>
        <taxon>Spirochaetia</taxon>
        <taxon>Spirochaetales</taxon>
        <taxon>Spirochaetaceae</taxon>
        <taxon>Spirochaetaceae incertae sedis</taxon>
        <taxon>Candidatus Ornithospirochaeta</taxon>
    </lineage>
</organism>